<keyword evidence="2" id="KW-0677">Repeat</keyword>
<reference evidence="6" key="1">
    <citation type="submission" date="2025-08" db="UniProtKB">
        <authorList>
            <consortium name="RefSeq"/>
        </authorList>
    </citation>
    <scope>IDENTIFICATION</scope>
    <source>
        <tissue evidence="6">Sperm</tissue>
    </source>
</reference>
<dbReference type="Pfam" id="PF24681">
    <property type="entry name" value="Kelch_KLHDC2_KLHL20_DRC7"/>
    <property type="match status" value="1"/>
</dbReference>
<dbReference type="InterPro" id="IPR017096">
    <property type="entry name" value="BTB-kelch_protein"/>
</dbReference>
<dbReference type="SUPFAM" id="SSF54695">
    <property type="entry name" value="POZ domain"/>
    <property type="match status" value="1"/>
</dbReference>
<dbReference type="SMART" id="SM00612">
    <property type="entry name" value="Kelch"/>
    <property type="match status" value="5"/>
</dbReference>
<dbReference type="Gene3D" id="2.120.10.80">
    <property type="entry name" value="Kelch-type beta propeller"/>
    <property type="match status" value="1"/>
</dbReference>
<evidence type="ECO:0000313" key="6">
    <source>
        <dbReference type="RefSeq" id="XP_032809078.1"/>
    </source>
</evidence>
<dbReference type="SMART" id="SM00875">
    <property type="entry name" value="BACK"/>
    <property type="match status" value="1"/>
</dbReference>
<dbReference type="GeneID" id="116941877"/>
<dbReference type="RefSeq" id="XP_032809078.1">
    <property type="nucleotide sequence ID" value="XM_032953187.1"/>
</dbReference>
<feature type="domain" description="BTB" evidence="4">
    <location>
        <begin position="63"/>
        <end position="130"/>
    </location>
</feature>
<evidence type="ECO:0000259" key="4">
    <source>
        <dbReference type="PROSITE" id="PS50097"/>
    </source>
</evidence>
<name>A0AAJ7WUF2_PETMA</name>
<dbReference type="PANTHER" id="PTHR45632:SF13">
    <property type="entry name" value="KELCH-LIKE PROTEIN 26"/>
    <property type="match status" value="1"/>
</dbReference>
<dbReference type="Gene3D" id="1.25.40.420">
    <property type="match status" value="1"/>
</dbReference>
<dbReference type="PIRSF" id="PIRSF037037">
    <property type="entry name" value="Kelch-like_protein_gigaxonin"/>
    <property type="match status" value="1"/>
</dbReference>
<protein>
    <submittedName>
        <fullName evidence="6">Kelch-like protein 26</fullName>
    </submittedName>
</protein>
<gene>
    <name evidence="6" type="primary">KLHL26</name>
</gene>
<organism evidence="5 6">
    <name type="scientific">Petromyzon marinus</name>
    <name type="common">Sea lamprey</name>
    <dbReference type="NCBI Taxonomy" id="7757"/>
    <lineage>
        <taxon>Eukaryota</taxon>
        <taxon>Metazoa</taxon>
        <taxon>Chordata</taxon>
        <taxon>Craniata</taxon>
        <taxon>Vertebrata</taxon>
        <taxon>Cyclostomata</taxon>
        <taxon>Hyperoartia</taxon>
        <taxon>Petromyzontiformes</taxon>
        <taxon>Petromyzontidae</taxon>
        <taxon>Petromyzon</taxon>
    </lineage>
</organism>
<dbReference type="Pfam" id="PF07707">
    <property type="entry name" value="BACK"/>
    <property type="match status" value="1"/>
</dbReference>
<sequence>MAESGAGGVEFAMEPSDADIGGGGGGSSATERPSLLRRTFTAAGYSGCLLRGLAALRDNGHLLDVTLLVENASFRVHRAVLAACSDYFRAMFTGGMREASQREIELQGLSARGLQHILDFAYCGEVTLDLECVEDVLGAAVFLQMAPVVGLCEDFLKSAMSVETCLGVGQMATAFSLASLKESVDAFTFAHFLQIAAEDDFLHLPLDRLVFFLRSNRLQCCSEVELFQAAIRWLRHSEGRRRVAPDVLAHVRFPLMSSVQLVDHVQPVDIMMEDPTCRSFLLEAFNFQVLPFRQHEMQSPRTAIRSDHVSLLTLGGTPYIDLDRAVSTKVHFLPDSSSRHFKELSEMAVGCSHPCVAVLDNFVFVVGGQQVQYRSGEGAVSDCFRYDPHLGKWLRLQPMQDARIQFHLGAVDGALYAVGGRNRTGSLASVERYSPKDNRWLYASALKRRTWGHAGATLGGRLYVAGGYGITGEDKRALQCYEPSRDAWEFRAAMSEARVLHCMAAARGRVYALGGRADQVERCFDVLAAECYVPEADQWTAVTPMRTGQSEAGCALLGDRIYVVGGYNWRLNNVTSLVQVYNVGTDEWERDLHFPASFAGVGCAAVILPQHEFAGDDA</sequence>
<dbReference type="PANTHER" id="PTHR45632">
    <property type="entry name" value="LD33804P"/>
    <property type="match status" value="1"/>
</dbReference>
<dbReference type="InterPro" id="IPR006652">
    <property type="entry name" value="Kelch_1"/>
</dbReference>
<dbReference type="AlphaFoldDB" id="A0AAJ7WUF2"/>
<dbReference type="SUPFAM" id="SSF117281">
    <property type="entry name" value="Kelch motif"/>
    <property type="match status" value="1"/>
</dbReference>
<dbReference type="Pfam" id="PF00651">
    <property type="entry name" value="BTB"/>
    <property type="match status" value="1"/>
</dbReference>
<feature type="region of interest" description="Disordered" evidence="3">
    <location>
        <begin position="1"/>
        <end position="31"/>
    </location>
</feature>
<dbReference type="InterPro" id="IPR011705">
    <property type="entry name" value="BACK"/>
</dbReference>
<dbReference type="KEGG" id="pmrn:116941877"/>
<dbReference type="InterPro" id="IPR015915">
    <property type="entry name" value="Kelch-typ_b-propeller"/>
</dbReference>
<dbReference type="CTD" id="55295"/>
<keyword evidence="1" id="KW-0880">Kelch repeat</keyword>
<dbReference type="PROSITE" id="PS50097">
    <property type="entry name" value="BTB"/>
    <property type="match status" value="1"/>
</dbReference>
<keyword evidence="5" id="KW-1185">Reference proteome</keyword>
<evidence type="ECO:0000256" key="2">
    <source>
        <dbReference type="ARBA" id="ARBA00022737"/>
    </source>
</evidence>
<evidence type="ECO:0000256" key="1">
    <source>
        <dbReference type="ARBA" id="ARBA00022441"/>
    </source>
</evidence>
<proteinExistence type="predicted"/>
<dbReference type="InterPro" id="IPR000210">
    <property type="entry name" value="BTB/POZ_dom"/>
</dbReference>
<dbReference type="Gene3D" id="3.30.710.10">
    <property type="entry name" value="Potassium Channel Kv1.1, Chain A"/>
    <property type="match status" value="1"/>
</dbReference>
<dbReference type="SMART" id="SM00225">
    <property type="entry name" value="BTB"/>
    <property type="match status" value="1"/>
</dbReference>
<dbReference type="InterPro" id="IPR011333">
    <property type="entry name" value="SKP1/BTB/POZ_sf"/>
</dbReference>
<evidence type="ECO:0000313" key="5">
    <source>
        <dbReference type="Proteomes" id="UP001318040"/>
    </source>
</evidence>
<evidence type="ECO:0000256" key="3">
    <source>
        <dbReference type="SAM" id="MobiDB-lite"/>
    </source>
</evidence>
<accession>A0AAJ7WUF2</accession>
<dbReference type="Proteomes" id="UP001318040">
    <property type="component" value="Chromosome 13"/>
</dbReference>